<dbReference type="RefSeq" id="WP_340274095.1">
    <property type="nucleotide sequence ID" value="NZ_JBAKIA010000005.1"/>
</dbReference>
<comment type="caution">
    <text evidence="2">The sequence shown here is derived from an EMBL/GenBank/DDBJ whole genome shotgun (WGS) entry which is preliminary data.</text>
</comment>
<organism evidence="2 3">
    <name type="scientific">Roseibium algae</name>
    <dbReference type="NCBI Taxonomy" id="3123038"/>
    <lineage>
        <taxon>Bacteria</taxon>
        <taxon>Pseudomonadati</taxon>
        <taxon>Pseudomonadota</taxon>
        <taxon>Alphaproteobacteria</taxon>
        <taxon>Hyphomicrobiales</taxon>
        <taxon>Stappiaceae</taxon>
        <taxon>Roseibium</taxon>
    </lineage>
</organism>
<evidence type="ECO:0000256" key="1">
    <source>
        <dbReference type="SAM" id="MobiDB-lite"/>
    </source>
</evidence>
<feature type="compositionally biased region" description="Basic and acidic residues" evidence="1">
    <location>
        <begin position="346"/>
        <end position="356"/>
    </location>
</feature>
<proteinExistence type="predicted"/>
<evidence type="ECO:0000313" key="2">
    <source>
        <dbReference type="EMBL" id="MEJ8474355.1"/>
    </source>
</evidence>
<reference evidence="2 3" key="1">
    <citation type="submission" date="2024-02" db="EMBL/GenBank/DDBJ databases">
        <title>Roseibium algae sp. nov., isolated from marine alga (Grateloupia sp.), showing potential in myo-inositol conversion.</title>
        <authorList>
            <person name="Wang Y."/>
        </authorList>
    </citation>
    <scope>NUCLEOTIDE SEQUENCE [LARGE SCALE GENOMIC DNA]</scope>
    <source>
        <strain evidence="2 3">H3510</strain>
    </source>
</reference>
<feature type="compositionally biased region" description="Polar residues" evidence="1">
    <location>
        <begin position="334"/>
        <end position="345"/>
    </location>
</feature>
<protein>
    <submittedName>
        <fullName evidence="2">Uncharacterized protein</fullName>
    </submittedName>
</protein>
<sequence length="572" mass="62529">MIVNYKRLETPLPTEPGQGINNDYIEIRDSLKSRLLATAELSADLVQLKSMAALRDVPTPEKMLPNEFITVLKELKFGFKSDKDPANLFPLRTIETTSSRGENYAIGAETKNSDVTVSDQTLDLFDIEAILELTTYFSTVRKVNDTKKYERYGVRIIALAVKYLNKAKEEKGLLISSGKGVFANIGATDAYDTIKLNVRNAVETYNENRSNDYVISQDLNESGISLAGTGTKGDVLTNIRYATFVGDSRSYIANFTLVTSIDVTNNMKIMFANLEKLRFLIPYRKNPTGLDITNTFETASSDKGGNIEIYQRSTSRTISIPSVGVADVVEIGSPYSNTKTTTRTSQSEKSHTDERRNNIAVPVSATSYVANDFPTSPVSGANVTVKFGYLTGKNGIQITIENNGAPAGSVTILRREATLDVEAPVGLAGDKVFLGGLGAKDGTTGVYPGGAGQPEDFRSFAALGDVPVKVDKGTGGARFKMKIEPEAGRSAEFRINYDLQKEAIELDENRKTSGNYVFQAVNYFENGDLIESRYSLSIPLNSPAFNLNSEIDPPINQQKVNKAVVETILDFV</sequence>
<name>A0ABU8TJM0_9HYPH</name>
<feature type="region of interest" description="Disordered" evidence="1">
    <location>
        <begin position="334"/>
        <end position="356"/>
    </location>
</feature>
<keyword evidence="3" id="KW-1185">Reference proteome</keyword>
<gene>
    <name evidence="2" type="ORF">V6575_09660</name>
</gene>
<dbReference type="Proteomes" id="UP001385499">
    <property type="component" value="Unassembled WGS sequence"/>
</dbReference>
<accession>A0ABU8TJM0</accession>
<dbReference type="EMBL" id="JBAKIA010000005">
    <property type="protein sequence ID" value="MEJ8474355.1"/>
    <property type="molecule type" value="Genomic_DNA"/>
</dbReference>
<evidence type="ECO:0000313" key="3">
    <source>
        <dbReference type="Proteomes" id="UP001385499"/>
    </source>
</evidence>